<comment type="catalytic activity">
    <reaction evidence="1">
        <text>Preference for hydrophobic residues at P1 and P1' and basic residues at P2' and P3'. A model nonapeptide is cleaved at -Ala-Tyr-|-Leu-Lys-Lys-.</text>
        <dbReference type="EC" id="3.4.24.36"/>
    </reaction>
</comment>
<dbReference type="OrthoDB" id="251599at2759"/>
<evidence type="ECO:0000256" key="14">
    <source>
        <dbReference type="ARBA" id="ARBA00023180"/>
    </source>
</evidence>
<evidence type="ECO:0000256" key="2">
    <source>
        <dbReference type="ARBA" id="ARBA00004370"/>
    </source>
</evidence>
<keyword evidence="9" id="KW-0130">Cell adhesion</keyword>
<dbReference type="PANTHER" id="PTHR10942">
    <property type="entry name" value="LEISHMANOLYSIN-LIKE PEPTIDASE"/>
    <property type="match status" value="1"/>
</dbReference>
<evidence type="ECO:0000256" key="16">
    <source>
        <dbReference type="PIRSR" id="PIRSR601577-2"/>
    </source>
</evidence>
<evidence type="ECO:0000256" key="4">
    <source>
        <dbReference type="ARBA" id="ARBA00022670"/>
    </source>
</evidence>
<evidence type="ECO:0000313" key="20">
    <source>
        <dbReference type="EMBL" id="ESS61926.1"/>
    </source>
</evidence>
<evidence type="ECO:0000256" key="1">
    <source>
        <dbReference type="ARBA" id="ARBA00001249"/>
    </source>
</evidence>
<evidence type="ECO:0000313" key="21">
    <source>
        <dbReference type="Proteomes" id="UP000017861"/>
    </source>
</evidence>
<evidence type="ECO:0000256" key="6">
    <source>
        <dbReference type="ARBA" id="ARBA00022729"/>
    </source>
</evidence>
<dbReference type="Pfam" id="PF01457">
    <property type="entry name" value="Peptidase_M8"/>
    <property type="match status" value="1"/>
</dbReference>
<evidence type="ECO:0000256" key="10">
    <source>
        <dbReference type="ARBA" id="ARBA00023049"/>
    </source>
</evidence>
<keyword evidence="19" id="KW-0812">Transmembrane</keyword>
<feature type="binding site" evidence="16">
    <location>
        <position position="410"/>
    </location>
    <ligand>
        <name>Zn(2+)</name>
        <dbReference type="ChEBI" id="CHEBI:29105"/>
        <note>catalytic</note>
    </ligand>
</feature>
<feature type="transmembrane region" description="Helical" evidence="19">
    <location>
        <begin position="77"/>
        <end position="98"/>
    </location>
</feature>
<keyword evidence="13" id="KW-1015">Disulfide bond</keyword>
<comment type="subcellular location">
    <subcellularLocation>
        <location evidence="2">Membrane</location>
    </subcellularLocation>
</comment>
<evidence type="ECO:0000256" key="19">
    <source>
        <dbReference type="SAM" id="Phobius"/>
    </source>
</evidence>
<evidence type="ECO:0000256" key="8">
    <source>
        <dbReference type="ARBA" id="ARBA00022833"/>
    </source>
</evidence>
<protein>
    <recommendedName>
        <fullName evidence="17">Leishmanolysin-like peptidase</fullName>
        <ecNumber evidence="17">3.4.24.-</ecNumber>
    </recommendedName>
</protein>
<evidence type="ECO:0000256" key="12">
    <source>
        <dbReference type="ARBA" id="ARBA00023145"/>
    </source>
</evidence>
<dbReference type="GO" id="GO:0016020">
    <property type="term" value="C:membrane"/>
    <property type="evidence" value="ECO:0007669"/>
    <property type="project" value="UniProtKB-SubCell"/>
</dbReference>
<sequence length="849" mass="92307">MCPLYICMHTHAGPLVLSFARHAPLPSCLAAWAEHRNCFCFVFIALSGRTSLSLPLCVCVFCFTGAMRVCALVIPRFGYVFFVFSLSLYSCCGLLHSFYPFYQWLALTAGVQISSLCSNTVSFICRSVSLLHPRRFITFSSTYAMRQLIHVTQQPGCTAAAAHTKKEMHIPQTMRQPRDATPLLPLLVLLLMYCATACIAAAPATQHRRGLDEMMRSGPLSTAVVREVPRKGQGNMQAYTVATQDDNSGWEPIRIGVFTEGLKGTNRGKKTYCEKVGDECDNLLGGQITCTEGHLLSVEKKRLYTENILPGAVKLHAERLLVKPTERNITVPSNLNEPCNHFKAPTEHRLYGVAADFVVYASAGPSGTNSRAVWAATCNKWDDSRPSIGAMNFDPRYMTDTAWSVRVAAHEIAHALGFSKESMDEKSILTNSVNIVRGKGRRMVAGNHVQKKAKAHFGCDSLEGMELEDEGGTREKAIPHWKERHARDELMAPIVGAGYYTALTMAVFADMEYYSVNWSMAEPMGWGSGSGCDFLEKKCNATENLAGKYPHMFCDDSDEETLRCTSDRRHVGTCTANIVENEGNLAEKDFCPVVSSYFHEKSSGIKYNKCSDKGVISLPGSLTGSDSWCLDAELLSKNDGSKHKNVNGVCAQVSCAEGTVKVKYLGNTDNWHECPEGSVITVTLENFEKDGKIKCPKYVEVCTIAANGSSLVIPSVLEDDKGEEQEEQVEESVVAPALSPAQEPPAQESTAAGPRVEASIEGKTSEAPVVQANLQQPQQESKEGQNATVGEPATTHQVLANTSQRSVERAAALNSHAAGEATGDAGAVRGSGLLPSLLLLLGLWGFAAP</sequence>
<name>V5D358_TRYCR</name>
<reference evidence="20 21" key="1">
    <citation type="journal article" date="2014" name="Genome Announc.">
        <title>Trypanosoma cruzi Clone Dm28c Draft Genome Sequence.</title>
        <authorList>
            <person name="Grisard E.C."/>
            <person name="Teixeira S.M."/>
            <person name="de Almeida L.G."/>
            <person name="Stoco P.H."/>
            <person name="Gerber A.L."/>
            <person name="Talavera-Lopez C."/>
            <person name="Lima O.C."/>
            <person name="Andersson B."/>
            <person name="de Vasconcelos A.T."/>
        </authorList>
    </citation>
    <scope>NUCLEOTIDE SEQUENCE [LARGE SCALE GENOMIC DNA]</scope>
    <source>
        <strain evidence="20 21">Dm28c</strain>
    </source>
</reference>
<dbReference type="EC" id="3.4.24.-" evidence="17"/>
<dbReference type="GO" id="GO:0006508">
    <property type="term" value="P:proteolysis"/>
    <property type="evidence" value="ECO:0007669"/>
    <property type="project" value="UniProtKB-KW"/>
</dbReference>
<comment type="caution">
    <text evidence="20">The sequence shown here is derived from an EMBL/GenBank/DDBJ whole genome shotgun (WGS) entry which is preliminary data.</text>
</comment>
<dbReference type="GO" id="GO:0046872">
    <property type="term" value="F:metal ion binding"/>
    <property type="evidence" value="ECO:0007669"/>
    <property type="project" value="UniProtKB-KW"/>
</dbReference>
<feature type="region of interest" description="Disordered" evidence="18">
    <location>
        <begin position="719"/>
        <end position="758"/>
    </location>
</feature>
<evidence type="ECO:0000256" key="15">
    <source>
        <dbReference type="PIRSR" id="PIRSR601577-1"/>
    </source>
</evidence>
<dbReference type="Gene3D" id="2.30.34.10">
    <property type="entry name" value="Leishmanolysin domain 4"/>
    <property type="match status" value="1"/>
</dbReference>
<keyword evidence="11 19" id="KW-0472">Membrane</keyword>
<dbReference type="GO" id="GO:0005737">
    <property type="term" value="C:cytoplasm"/>
    <property type="evidence" value="ECO:0007669"/>
    <property type="project" value="TreeGrafter"/>
</dbReference>
<dbReference type="GO" id="GO:0004222">
    <property type="term" value="F:metalloendopeptidase activity"/>
    <property type="evidence" value="ECO:0007669"/>
    <property type="project" value="UniProtKB-UniRule"/>
</dbReference>
<evidence type="ECO:0000256" key="17">
    <source>
        <dbReference type="RuleBase" id="RU366077"/>
    </source>
</evidence>
<feature type="binding site" evidence="16">
    <location>
        <position position="480"/>
    </location>
    <ligand>
        <name>Zn(2+)</name>
        <dbReference type="ChEBI" id="CHEBI:29105"/>
        <note>catalytic</note>
    </ligand>
</feature>
<dbReference type="InterPro" id="IPR021287">
    <property type="entry name" value="Trans-sialidase_CS"/>
</dbReference>
<dbReference type="Proteomes" id="UP000017861">
    <property type="component" value="Unassembled WGS sequence"/>
</dbReference>
<dbReference type="EMBL" id="AYLP01000227">
    <property type="protein sequence ID" value="ESS61926.1"/>
    <property type="molecule type" value="Genomic_DNA"/>
</dbReference>
<evidence type="ECO:0000256" key="7">
    <source>
        <dbReference type="ARBA" id="ARBA00022801"/>
    </source>
</evidence>
<keyword evidence="8 16" id="KW-0862">Zinc</keyword>
<organism evidence="20 21">
    <name type="scientific">Trypanosoma cruzi Dm28c</name>
    <dbReference type="NCBI Taxonomy" id="1416333"/>
    <lineage>
        <taxon>Eukaryota</taxon>
        <taxon>Discoba</taxon>
        <taxon>Euglenozoa</taxon>
        <taxon>Kinetoplastea</taxon>
        <taxon>Metakinetoplastina</taxon>
        <taxon>Trypanosomatida</taxon>
        <taxon>Trypanosomatidae</taxon>
        <taxon>Trypanosoma</taxon>
        <taxon>Schizotrypanum</taxon>
    </lineage>
</organism>
<evidence type="ECO:0000256" key="13">
    <source>
        <dbReference type="ARBA" id="ARBA00023157"/>
    </source>
</evidence>
<dbReference type="FunFam" id="3.90.132.10:FF:000001">
    <property type="entry name" value="leishmanolysin-like peptidase isoform X2"/>
    <property type="match status" value="1"/>
</dbReference>
<comment type="cofactor">
    <cofactor evidence="16 17">
        <name>Zn(2+)</name>
        <dbReference type="ChEBI" id="CHEBI:29105"/>
    </cofactor>
    <text evidence="16 17">Binds 1 zinc ion per subunit.</text>
</comment>
<evidence type="ECO:0000256" key="9">
    <source>
        <dbReference type="ARBA" id="ARBA00022889"/>
    </source>
</evidence>
<feature type="active site" evidence="15">
    <location>
        <position position="411"/>
    </location>
</feature>
<dbReference type="InterPro" id="IPR001577">
    <property type="entry name" value="Peptidase_M8"/>
</dbReference>
<dbReference type="PRINTS" id="PR00782">
    <property type="entry name" value="LSHMANOLYSIN"/>
</dbReference>
<keyword evidence="19" id="KW-1133">Transmembrane helix</keyword>
<evidence type="ECO:0000256" key="18">
    <source>
        <dbReference type="SAM" id="MobiDB-lite"/>
    </source>
</evidence>
<dbReference type="VEuPathDB" id="TriTrypDB:TCDM_10455"/>
<feature type="binding site" evidence="16">
    <location>
        <position position="414"/>
    </location>
    <ligand>
        <name>Zn(2+)</name>
        <dbReference type="ChEBI" id="CHEBI:29105"/>
        <note>catalytic</note>
    </ligand>
</feature>
<feature type="compositionally biased region" description="Acidic residues" evidence="18">
    <location>
        <begin position="720"/>
        <end position="730"/>
    </location>
</feature>
<dbReference type="AlphaFoldDB" id="V5D358"/>
<keyword evidence="6" id="KW-0732">Signal</keyword>
<accession>V5D358</accession>
<keyword evidence="14" id="KW-0325">Glycoprotein</keyword>
<keyword evidence="7 17" id="KW-0378">Hydrolase</keyword>
<keyword evidence="10 16" id="KW-0482">Metalloprotease</keyword>
<proteinExistence type="inferred from homology"/>
<dbReference type="Gene3D" id="3.10.170.20">
    <property type="match status" value="1"/>
</dbReference>
<feature type="transmembrane region" description="Helical" evidence="19">
    <location>
        <begin position="183"/>
        <end position="204"/>
    </location>
</feature>
<evidence type="ECO:0000256" key="5">
    <source>
        <dbReference type="ARBA" id="ARBA00022723"/>
    </source>
</evidence>
<dbReference type="PANTHER" id="PTHR10942:SF0">
    <property type="entry name" value="LEISHMANOLYSIN-LIKE PEPTIDASE"/>
    <property type="match status" value="1"/>
</dbReference>
<dbReference type="SUPFAM" id="SSF55486">
    <property type="entry name" value="Metalloproteases ('zincins'), catalytic domain"/>
    <property type="match status" value="1"/>
</dbReference>
<dbReference type="GO" id="GO:0007155">
    <property type="term" value="P:cell adhesion"/>
    <property type="evidence" value="ECO:0007669"/>
    <property type="project" value="UniProtKB-KW"/>
</dbReference>
<keyword evidence="4 17" id="KW-0645">Protease</keyword>
<evidence type="ECO:0000256" key="11">
    <source>
        <dbReference type="ARBA" id="ARBA00023136"/>
    </source>
</evidence>
<comment type="similarity">
    <text evidence="3 17">Belongs to the peptidase M8 family.</text>
</comment>
<evidence type="ECO:0000256" key="3">
    <source>
        <dbReference type="ARBA" id="ARBA00005860"/>
    </source>
</evidence>
<gene>
    <name evidence="20" type="ORF">TCDM_10455</name>
</gene>
<dbReference type="Gene3D" id="3.90.132.10">
    <property type="entry name" value="Leishmanolysin , domain 2"/>
    <property type="match status" value="1"/>
</dbReference>
<feature type="transmembrane region" description="Helical" evidence="19">
    <location>
        <begin position="52"/>
        <end position="70"/>
    </location>
</feature>
<keyword evidence="12" id="KW-0865">Zymogen</keyword>
<dbReference type="Pfam" id="PF11052">
    <property type="entry name" value="Tr-sialidase_C"/>
    <property type="match status" value="1"/>
</dbReference>
<keyword evidence="5 16" id="KW-0479">Metal-binding</keyword>